<keyword evidence="2" id="KW-1185">Reference proteome</keyword>
<name>A0ABV6N971_9PSEU</name>
<evidence type="ECO:0000313" key="1">
    <source>
        <dbReference type="EMBL" id="MFC0549064.1"/>
    </source>
</evidence>
<dbReference type="RefSeq" id="WP_273940347.1">
    <property type="nucleotide sequence ID" value="NZ_CP097263.1"/>
</dbReference>
<comment type="caution">
    <text evidence="1">The sequence shown here is derived from an EMBL/GenBank/DDBJ whole genome shotgun (WGS) entry which is preliminary data.</text>
</comment>
<protein>
    <submittedName>
        <fullName evidence="1">Uncharacterized protein</fullName>
    </submittedName>
</protein>
<organism evidence="1 2">
    <name type="scientific">Kutzneria chonburiensis</name>
    <dbReference type="NCBI Taxonomy" id="1483604"/>
    <lineage>
        <taxon>Bacteria</taxon>
        <taxon>Bacillati</taxon>
        <taxon>Actinomycetota</taxon>
        <taxon>Actinomycetes</taxon>
        <taxon>Pseudonocardiales</taxon>
        <taxon>Pseudonocardiaceae</taxon>
        <taxon>Kutzneria</taxon>
    </lineage>
</organism>
<accession>A0ABV6N971</accession>
<proteinExistence type="predicted"/>
<evidence type="ECO:0000313" key="2">
    <source>
        <dbReference type="Proteomes" id="UP001589810"/>
    </source>
</evidence>
<sequence>MSVSRTIQRVLTDPNNHRSLSARARARRWAELMRRFPALRSMRVLDLGGLPDFWRKSLSRPAHVTTVNLVAAPARRAVARPRRRRRLRAGRLVRQGFRPRRVQFPA</sequence>
<gene>
    <name evidence="1" type="ORF">ACFFH7_46665</name>
</gene>
<reference evidence="1 2" key="1">
    <citation type="submission" date="2024-09" db="EMBL/GenBank/DDBJ databases">
        <authorList>
            <person name="Sun Q."/>
            <person name="Mori K."/>
        </authorList>
    </citation>
    <scope>NUCLEOTIDE SEQUENCE [LARGE SCALE GENOMIC DNA]</scope>
    <source>
        <strain evidence="1 2">TBRC 1432</strain>
    </source>
</reference>
<dbReference type="Proteomes" id="UP001589810">
    <property type="component" value="Unassembled WGS sequence"/>
</dbReference>
<dbReference type="EMBL" id="JBHLUD010000020">
    <property type="protein sequence ID" value="MFC0549064.1"/>
    <property type="molecule type" value="Genomic_DNA"/>
</dbReference>